<dbReference type="Pfam" id="PF03466">
    <property type="entry name" value="LysR_substrate"/>
    <property type="match status" value="1"/>
</dbReference>
<proteinExistence type="inferred from homology"/>
<keyword evidence="2" id="KW-0805">Transcription regulation</keyword>
<dbReference type="InterPro" id="IPR050950">
    <property type="entry name" value="HTH-type_LysR_regulators"/>
</dbReference>
<keyword evidence="4" id="KW-0804">Transcription</keyword>
<comment type="similarity">
    <text evidence="1">Belongs to the LysR transcriptional regulatory family.</text>
</comment>
<dbReference type="InterPro" id="IPR005119">
    <property type="entry name" value="LysR_subst-bd"/>
</dbReference>
<evidence type="ECO:0000313" key="5">
    <source>
        <dbReference type="EMBL" id="KAB0684555.1"/>
    </source>
</evidence>
<name>A0A6L3NJF5_9BURK</name>
<dbReference type="GO" id="GO:0003677">
    <property type="term" value="F:DNA binding"/>
    <property type="evidence" value="ECO:0007669"/>
    <property type="project" value="UniProtKB-KW"/>
</dbReference>
<evidence type="ECO:0000313" key="6">
    <source>
        <dbReference type="Proteomes" id="UP000473571"/>
    </source>
</evidence>
<dbReference type="GO" id="GO:0005829">
    <property type="term" value="C:cytosol"/>
    <property type="evidence" value="ECO:0007669"/>
    <property type="project" value="TreeGrafter"/>
</dbReference>
<dbReference type="RefSeq" id="WP_063551033.1">
    <property type="nucleotide sequence ID" value="NZ_CABVPO010000004.1"/>
</dbReference>
<evidence type="ECO:0000256" key="4">
    <source>
        <dbReference type="ARBA" id="ARBA00023163"/>
    </source>
</evidence>
<dbReference type="Gene3D" id="3.40.190.10">
    <property type="entry name" value="Periplasmic binding protein-like II"/>
    <property type="match status" value="1"/>
</dbReference>
<dbReference type="InterPro" id="IPR036388">
    <property type="entry name" value="WH-like_DNA-bd_sf"/>
</dbReference>
<dbReference type="PANTHER" id="PTHR30419">
    <property type="entry name" value="HTH-TYPE TRANSCRIPTIONAL REGULATOR YBHD"/>
    <property type="match status" value="1"/>
</dbReference>
<sequence>MKDHHLKAWLALVETGSIRGAARQLHLSQAAVTKAIRELEQDLEAPLISRSTRGVTLTECGQQLTVRARLAHAQLALARQDIRQILGGKHGRVSVAVTPIVFIGVLPAVIERFRRRMPLANLAVEEGMMPHIVHAMRDGSIDFAVAAPAEEEIGSEFQFEPLKRLEIVVACRRGHPRATATEWDQLVDCTWVMNLSPGSQHSNWLDHLRRTRHALPTSIVRISSFGVGWNLMTRSDALLACPAGMLDVEPYGTQASRIPLRMALPPLTLGILKLRDAPLSLAAEMLVELFRQEFES</sequence>
<dbReference type="SUPFAM" id="SSF46785">
    <property type="entry name" value="Winged helix' DNA-binding domain"/>
    <property type="match status" value="1"/>
</dbReference>
<dbReference type="Pfam" id="PF00126">
    <property type="entry name" value="HTH_1"/>
    <property type="match status" value="1"/>
</dbReference>
<keyword evidence="3" id="KW-0238">DNA-binding</keyword>
<reference evidence="5 6" key="1">
    <citation type="submission" date="2019-09" db="EMBL/GenBank/DDBJ databases">
        <title>Draft genome sequences of 48 bacterial type strains from the CCUG.</title>
        <authorList>
            <person name="Tunovic T."/>
            <person name="Pineiro-Iglesias B."/>
            <person name="Unosson C."/>
            <person name="Inganas E."/>
            <person name="Ohlen M."/>
            <person name="Cardew S."/>
            <person name="Jensie-Markopoulos S."/>
            <person name="Salva-Serra F."/>
            <person name="Jaen-Luchoro D."/>
            <person name="Karlsson R."/>
            <person name="Svensson-Stadler L."/>
            <person name="Chun J."/>
            <person name="Moore E."/>
        </authorList>
    </citation>
    <scope>NUCLEOTIDE SEQUENCE [LARGE SCALE GENOMIC DNA]</scope>
    <source>
        <strain evidence="5 6">CCUG 65687</strain>
    </source>
</reference>
<accession>A0A6L3NJF5</accession>
<evidence type="ECO:0000256" key="2">
    <source>
        <dbReference type="ARBA" id="ARBA00023015"/>
    </source>
</evidence>
<evidence type="ECO:0000256" key="3">
    <source>
        <dbReference type="ARBA" id="ARBA00023125"/>
    </source>
</evidence>
<organism evidence="5 6">
    <name type="scientific">Burkholderia territorii</name>
    <dbReference type="NCBI Taxonomy" id="1503055"/>
    <lineage>
        <taxon>Bacteria</taxon>
        <taxon>Pseudomonadati</taxon>
        <taxon>Pseudomonadota</taxon>
        <taxon>Betaproteobacteria</taxon>
        <taxon>Burkholderiales</taxon>
        <taxon>Burkholderiaceae</taxon>
        <taxon>Burkholderia</taxon>
        <taxon>Burkholderia cepacia complex</taxon>
    </lineage>
</organism>
<protein>
    <submittedName>
        <fullName evidence="5">LysR family transcriptional regulator</fullName>
    </submittedName>
</protein>
<dbReference type="PROSITE" id="PS50931">
    <property type="entry name" value="HTH_LYSR"/>
    <property type="match status" value="1"/>
</dbReference>
<dbReference type="SUPFAM" id="SSF53850">
    <property type="entry name" value="Periplasmic binding protein-like II"/>
    <property type="match status" value="1"/>
</dbReference>
<dbReference type="Proteomes" id="UP000473571">
    <property type="component" value="Unassembled WGS sequence"/>
</dbReference>
<evidence type="ECO:0000256" key="1">
    <source>
        <dbReference type="ARBA" id="ARBA00009437"/>
    </source>
</evidence>
<dbReference type="EMBL" id="VZOL01000063">
    <property type="protein sequence ID" value="KAB0684555.1"/>
    <property type="molecule type" value="Genomic_DNA"/>
</dbReference>
<gene>
    <name evidence="5" type="ORF">F7R13_08240</name>
</gene>
<dbReference type="InterPro" id="IPR000847">
    <property type="entry name" value="LysR_HTH_N"/>
</dbReference>
<dbReference type="Gene3D" id="1.10.10.10">
    <property type="entry name" value="Winged helix-like DNA-binding domain superfamily/Winged helix DNA-binding domain"/>
    <property type="match status" value="1"/>
</dbReference>
<dbReference type="GO" id="GO:0003700">
    <property type="term" value="F:DNA-binding transcription factor activity"/>
    <property type="evidence" value="ECO:0007669"/>
    <property type="project" value="InterPro"/>
</dbReference>
<comment type="caution">
    <text evidence="5">The sequence shown here is derived from an EMBL/GenBank/DDBJ whole genome shotgun (WGS) entry which is preliminary data.</text>
</comment>
<dbReference type="PRINTS" id="PR00039">
    <property type="entry name" value="HTHLYSR"/>
</dbReference>
<dbReference type="InterPro" id="IPR036390">
    <property type="entry name" value="WH_DNA-bd_sf"/>
</dbReference>
<dbReference type="PANTHER" id="PTHR30419:SF30">
    <property type="entry name" value="LYSR FAMILY TRANSCRIPTIONAL REGULATOR"/>
    <property type="match status" value="1"/>
</dbReference>
<dbReference type="AlphaFoldDB" id="A0A6L3NJF5"/>